<protein>
    <submittedName>
        <fullName evidence="4">GNAT family N-acetyltransferase</fullName>
    </submittedName>
</protein>
<dbReference type="PANTHER" id="PTHR43877">
    <property type="entry name" value="AMINOALKYLPHOSPHONATE N-ACETYLTRANSFERASE-RELATED-RELATED"/>
    <property type="match status" value="1"/>
</dbReference>
<accession>A0AAU7UCB2</accession>
<dbReference type="Pfam" id="PF00583">
    <property type="entry name" value="Acetyltransf_1"/>
    <property type="match status" value="2"/>
</dbReference>
<name>A0AAU7UCB2_9DEIO</name>
<dbReference type="PROSITE" id="PS51186">
    <property type="entry name" value="GNAT"/>
    <property type="match status" value="2"/>
</dbReference>
<proteinExistence type="predicted"/>
<dbReference type="RefSeq" id="WP_350244157.1">
    <property type="nucleotide sequence ID" value="NZ_CP158299.1"/>
</dbReference>
<feature type="domain" description="N-acetyltransferase" evidence="3">
    <location>
        <begin position="169"/>
        <end position="321"/>
    </location>
</feature>
<dbReference type="GO" id="GO:0016747">
    <property type="term" value="F:acyltransferase activity, transferring groups other than amino-acyl groups"/>
    <property type="evidence" value="ECO:0007669"/>
    <property type="project" value="InterPro"/>
</dbReference>
<dbReference type="CDD" id="cd04301">
    <property type="entry name" value="NAT_SF"/>
    <property type="match status" value="2"/>
</dbReference>
<evidence type="ECO:0000259" key="3">
    <source>
        <dbReference type="PROSITE" id="PS51186"/>
    </source>
</evidence>
<dbReference type="InterPro" id="IPR000182">
    <property type="entry name" value="GNAT_dom"/>
</dbReference>
<dbReference type="InterPro" id="IPR050832">
    <property type="entry name" value="Bact_Acetyltransf"/>
</dbReference>
<dbReference type="EMBL" id="CP158299">
    <property type="protein sequence ID" value="XBV86106.1"/>
    <property type="molecule type" value="Genomic_DNA"/>
</dbReference>
<sequence length="321" mass="36177">MTISIQPASAADLEAVAALITQLRPDRAISADELGSMDRDQRQLAYHHARWVLRGPREQLLGFGQYMQSPGQYHPRKFVMDLLLHPDARGRGLGRQLYDTVLEGLRAHNPLSVRGAVREDDPSALQFFEQRGFREHKRYWTSWLDLTRFDAAPYARLQAQVAEQGVELLSVADLQAQDPSGWKVQLHRLFSEVRLDVPRSDPATPIRLEQYDEWVLQDPGFLPDGYLLARHGDQLIGSSDVYRSAASPDLFIGLTGVRRAWRGRGVATALKLAGIRYAQAAGAERLWTDNESGNAPILRINEQLGFVREPALINLLKVWPD</sequence>
<keyword evidence="1" id="KW-0808">Transferase</keyword>
<dbReference type="InterPro" id="IPR016181">
    <property type="entry name" value="Acyl_CoA_acyltransferase"/>
</dbReference>
<dbReference type="SUPFAM" id="SSF55729">
    <property type="entry name" value="Acyl-CoA N-acyltransferases (Nat)"/>
    <property type="match status" value="2"/>
</dbReference>
<gene>
    <name evidence="4" type="ORF">ABOD76_07335</name>
</gene>
<dbReference type="AlphaFoldDB" id="A0AAU7UCB2"/>
<organism evidence="4">
    <name type="scientific">Deinococcus sonorensis KR-87</name>
    <dbReference type="NCBI Taxonomy" id="694439"/>
    <lineage>
        <taxon>Bacteria</taxon>
        <taxon>Thermotogati</taxon>
        <taxon>Deinococcota</taxon>
        <taxon>Deinococci</taxon>
        <taxon>Deinococcales</taxon>
        <taxon>Deinococcaceae</taxon>
        <taxon>Deinococcus</taxon>
    </lineage>
</organism>
<evidence type="ECO:0000256" key="2">
    <source>
        <dbReference type="ARBA" id="ARBA00023315"/>
    </source>
</evidence>
<dbReference type="KEGG" id="dsc:ABOD76_07335"/>
<feature type="domain" description="N-acetyltransferase" evidence="3">
    <location>
        <begin position="3"/>
        <end position="159"/>
    </location>
</feature>
<dbReference type="PANTHER" id="PTHR43877:SF6">
    <property type="entry name" value="GCN5-RELATED N-ACETYLTRANSFERASE"/>
    <property type="match status" value="1"/>
</dbReference>
<keyword evidence="2" id="KW-0012">Acyltransferase</keyword>
<evidence type="ECO:0000256" key="1">
    <source>
        <dbReference type="ARBA" id="ARBA00022679"/>
    </source>
</evidence>
<reference evidence="4" key="1">
    <citation type="submission" date="2024-06" db="EMBL/GenBank/DDBJ databases">
        <title>Draft Genome Sequence of Deinococcus sonorensis Type Strain KR-87, a Biofilm Producing Representative of the Genus Deinococcus.</title>
        <authorList>
            <person name="Boren L.S."/>
            <person name="Grosso R.A."/>
            <person name="Hugenberg-Cox A.N."/>
            <person name="Hill J.T.E."/>
            <person name="Albert C.M."/>
            <person name="Tuohy J.M."/>
        </authorList>
    </citation>
    <scope>NUCLEOTIDE SEQUENCE</scope>
    <source>
        <strain evidence="4">KR-87</strain>
    </source>
</reference>
<evidence type="ECO:0000313" key="4">
    <source>
        <dbReference type="EMBL" id="XBV86106.1"/>
    </source>
</evidence>
<dbReference type="Gene3D" id="3.40.630.30">
    <property type="match status" value="1"/>
</dbReference>